<organism evidence="3">
    <name type="scientific">Melampsora larici-populina (strain 98AG31 / pathotype 3-4-7)</name>
    <name type="common">Poplar leaf rust fungus</name>
    <dbReference type="NCBI Taxonomy" id="747676"/>
    <lineage>
        <taxon>Eukaryota</taxon>
        <taxon>Fungi</taxon>
        <taxon>Dikarya</taxon>
        <taxon>Basidiomycota</taxon>
        <taxon>Pucciniomycotina</taxon>
        <taxon>Pucciniomycetes</taxon>
        <taxon>Pucciniales</taxon>
        <taxon>Melampsoraceae</taxon>
        <taxon>Melampsora</taxon>
    </lineage>
</organism>
<accession>F4RY30</accession>
<reference evidence="3" key="1">
    <citation type="journal article" date="2011" name="Proc. Natl. Acad. Sci. U.S.A.">
        <title>Obligate biotrophy features unraveled by the genomic analysis of rust fungi.</title>
        <authorList>
            <person name="Duplessis S."/>
            <person name="Cuomo C.A."/>
            <person name="Lin Y.-C."/>
            <person name="Aerts A."/>
            <person name="Tisserant E."/>
            <person name="Veneault-Fourrey C."/>
            <person name="Joly D.L."/>
            <person name="Hacquard S."/>
            <person name="Amselem J."/>
            <person name="Cantarel B.L."/>
            <person name="Chiu R."/>
            <person name="Coutinho P.M."/>
            <person name="Feau N."/>
            <person name="Field M."/>
            <person name="Frey P."/>
            <person name="Gelhaye E."/>
            <person name="Goldberg J."/>
            <person name="Grabherr M.G."/>
            <person name="Kodira C.D."/>
            <person name="Kohler A."/>
            <person name="Kuees U."/>
            <person name="Lindquist E.A."/>
            <person name="Lucas S.M."/>
            <person name="Mago R."/>
            <person name="Mauceli E."/>
            <person name="Morin E."/>
            <person name="Murat C."/>
            <person name="Pangilinan J.L."/>
            <person name="Park R."/>
            <person name="Pearson M."/>
            <person name="Quesneville H."/>
            <person name="Rouhier N."/>
            <person name="Sakthikumar S."/>
            <person name="Salamov A.A."/>
            <person name="Schmutz J."/>
            <person name="Selles B."/>
            <person name="Shapiro H."/>
            <person name="Tanguay P."/>
            <person name="Tuskan G.A."/>
            <person name="Henrissat B."/>
            <person name="Van de Peer Y."/>
            <person name="Rouze P."/>
            <person name="Ellis J.G."/>
            <person name="Dodds P.N."/>
            <person name="Schein J.E."/>
            <person name="Zhong S."/>
            <person name="Hamelin R.C."/>
            <person name="Grigoriev I.V."/>
            <person name="Szabo L.J."/>
            <person name="Martin F."/>
        </authorList>
    </citation>
    <scope>NUCLEOTIDE SEQUENCE [LARGE SCALE GENOMIC DNA]</scope>
    <source>
        <strain evidence="3">98AG31 / pathotype 3-4-7</strain>
    </source>
</reference>
<proteinExistence type="predicted"/>
<evidence type="ECO:0000313" key="2">
    <source>
        <dbReference type="EMBL" id="EGG02713.1"/>
    </source>
</evidence>
<dbReference type="KEGG" id="mlr:MELLADRAFT_109922"/>
<dbReference type="VEuPathDB" id="FungiDB:MELLADRAFT_109922"/>
<dbReference type="HOGENOM" id="CLU_754555_0_0_1"/>
<feature type="region of interest" description="Disordered" evidence="1">
    <location>
        <begin position="1"/>
        <end position="20"/>
    </location>
</feature>
<dbReference type="InParanoid" id="F4RY30"/>
<evidence type="ECO:0000256" key="1">
    <source>
        <dbReference type="SAM" id="MobiDB-lite"/>
    </source>
</evidence>
<dbReference type="OrthoDB" id="10666962at2759"/>
<keyword evidence="3" id="KW-1185">Reference proteome</keyword>
<feature type="compositionally biased region" description="Basic and acidic residues" evidence="1">
    <location>
        <begin position="53"/>
        <end position="70"/>
    </location>
</feature>
<dbReference type="GeneID" id="18923911"/>
<name>F4RY30_MELLP</name>
<evidence type="ECO:0000313" key="3">
    <source>
        <dbReference type="Proteomes" id="UP000001072"/>
    </source>
</evidence>
<protein>
    <submittedName>
        <fullName evidence="2">Uncharacterized protein</fullName>
    </submittedName>
</protein>
<gene>
    <name evidence="2" type="ORF">MELLADRAFT_109922</name>
</gene>
<sequence length="401" mass="45820">MISAQDRSSRVKRRPGMTMTDYKLSNDRGPSHNTITMNKDQRVYPRPNLPVFHKTDDDNNRRVDTKDKGKSVDPLALQSGLTLKLNEEEIKETWDRLKSRFMNYEPQQYVRQADVYHNPNQTDSEGEIIHNTGLAKIKENPELNRWMYKEYDQSVHLPHDFLKASLKDIHTNHQVTPTESTGSHCPHASTSAIPYGANTRATSPLNPGPSTGGLLRPSSQIMNYFDNEENLRNLPTLPDLIDAIQRVLLVCVDPACRCRYSGLVPEPLTSQEPAFVSMVIRRTLDNPFMYASIPVVIQLNRENHVMNPYKDSTRVSDRPVIPQSALLEVFHGPIEYLRVEGLTPDLIPHLISYFDSSSRLPIGLSARWMHVRFVIVGEFEGKTRELQLEKSMKECPIYCVK</sequence>
<dbReference type="Proteomes" id="UP000001072">
    <property type="component" value="Unassembled WGS sequence"/>
</dbReference>
<dbReference type="EMBL" id="GL883129">
    <property type="protein sequence ID" value="EGG02713.1"/>
    <property type="molecule type" value="Genomic_DNA"/>
</dbReference>
<dbReference type="RefSeq" id="XP_007414115.1">
    <property type="nucleotide sequence ID" value="XM_007414053.1"/>
</dbReference>
<dbReference type="AlphaFoldDB" id="F4RY30"/>
<feature type="region of interest" description="Disordered" evidence="1">
    <location>
        <begin position="48"/>
        <end position="70"/>
    </location>
</feature>